<accession>A0A0W0FQN6</accession>
<protein>
    <submittedName>
        <fullName evidence="2">Uncharacterized protein</fullName>
    </submittedName>
</protein>
<feature type="transmembrane region" description="Helical" evidence="1">
    <location>
        <begin position="310"/>
        <end position="330"/>
    </location>
</feature>
<comment type="caution">
    <text evidence="2">The sequence shown here is derived from an EMBL/GenBank/DDBJ whole genome shotgun (WGS) entry which is preliminary data.</text>
</comment>
<gene>
    <name evidence="2" type="ORF">WG66_8895</name>
</gene>
<keyword evidence="1" id="KW-1133">Transmembrane helix</keyword>
<name>A0A0W0FQN6_MONRR</name>
<dbReference type="EMBL" id="LATX01001755">
    <property type="protein sequence ID" value="KTB38549.1"/>
    <property type="molecule type" value="Genomic_DNA"/>
</dbReference>
<keyword evidence="1" id="KW-0812">Transmembrane</keyword>
<sequence>MQYSLTPVENLAPKERATITLADRQACEWDTPSPPRVPIPRTKEGDLEKTIRVQFYSHISKIHRKCLPDMEASIDLDEEKRLHISHVSALWGLDSCVPVDRETGRPLYQLVGRGTNGIIEFPWVLKLQHEKLNEEEIFFDNHDVMHKRKVKDTGTIMFIEPSTSKYTSRKRAFRESRMMFFQAIIMLCTLMNDIAKQTLLDSKAGLLKLYHWTPLPLYIQDIKRVYRFTCRWIKASHVWMGTTGKNLAIKYGYAAADYLQDLVTFLITWFKLELAAIYYQCIRALYTVIGIERLLQIGIRGMGIARYQNLASEILTVVATVCVLLVWFLYPMIK</sequence>
<dbReference type="AlphaFoldDB" id="A0A0W0FQN6"/>
<keyword evidence="1" id="KW-0472">Membrane</keyword>
<dbReference type="Proteomes" id="UP000054988">
    <property type="component" value="Unassembled WGS sequence"/>
</dbReference>
<evidence type="ECO:0000313" key="3">
    <source>
        <dbReference type="Proteomes" id="UP000054988"/>
    </source>
</evidence>
<proteinExistence type="predicted"/>
<evidence type="ECO:0000313" key="2">
    <source>
        <dbReference type="EMBL" id="KTB38549.1"/>
    </source>
</evidence>
<reference evidence="2 3" key="1">
    <citation type="submission" date="2015-12" db="EMBL/GenBank/DDBJ databases">
        <title>Draft genome sequence of Moniliophthora roreri, the causal agent of frosty pod rot of cacao.</title>
        <authorList>
            <person name="Aime M.C."/>
            <person name="Diaz-Valderrama J.R."/>
            <person name="Kijpornyongpan T."/>
            <person name="Phillips-Mora W."/>
        </authorList>
    </citation>
    <scope>NUCLEOTIDE SEQUENCE [LARGE SCALE GENOMIC DNA]</scope>
    <source>
        <strain evidence="2 3">MCA 2952</strain>
    </source>
</reference>
<evidence type="ECO:0000256" key="1">
    <source>
        <dbReference type="SAM" id="Phobius"/>
    </source>
</evidence>
<organism evidence="2 3">
    <name type="scientific">Moniliophthora roreri</name>
    <name type="common">Frosty pod rot fungus</name>
    <name type="synonym">Monilia roreri</name>
    <dbReference type="NCBI Taxonomy" id="221103"/>
    <lineage>
        <taxon>Eukaryota</taxon>
        <taxon>Fungi</taxon>
        <taxon>Dikarya</taxon>
        <taxon>Basidiomycota</taxon>
        <taxon>Agaricomycotina</taxon>
        <taxon>Agaricomycetes</taxon>
        <taxon>Agaricomycetidae</taxon>
        <taxon>Agaricales</taxon>
        <taxon>Marasmiineae</taxon>
        <taxon>Marasmiaceae</taxon>
        <taxon>Moniliophthora</taxon>
    </lineage>
</organism>